<dbReference type="OrthoDB" id="292710at2"/>
<dbReference type="AlphaFoldDB" id="A0A517N2T3"/>
<reference evidence="2 3" key="1">
    <citation type="submission" date="2019-02" db="EMBL/GenBank/DDBJ databases">
        <title>Deep-cultivation of Planctomycetes and their phenomic and genomic characterization uncovers novel biology.</title>
        <authorList>
            <person name="Wiegand S."/>
            <person name="Jogler M."/>
            <person name="Boedeker C."/>
            <person name="Pinto D."/>
            <person name="Vollmers J."/>
            <person name="Rivas-Marin E."/>
            <person name="Kohn T."/>
            <person name="Peeters S.H."/>
            <person name="Heuer A."/>
            <person name="Rast P."/>
            <person name="Oberbeckmann S."/>
            <person name="Bunk B."/>
            <person name="Jeske O."/>
            <person name="Meyerdierks A."/>
            <person name="Storesund J.E."/>
            <person name="Kallscheuer N."/>
            <person name="Luecker S."/>
            <person name="Lage O.M."/>
            <person name="Pohl T."/>
            <person name="Merkel B.J."/>
            <person name="Hornburger P."/>
            <person name="Mueller R.-W."/>
            <person name="Bruemmer F."/>
            <person name="Labrenz M."/>
            <person name="Spormann A.M."/>
            <person name="Op den Camp H."/>
            <person name="Overmann J."/>
            <person name="Amann R."/>
            <person name="Jetten M.S.M."/>
            <person name="Mascher T."/>
            <person name="Medema M.H."/>
            <person name="Devos D.P."/>
            <person name="Kaster A.-K."/>
            <person name="Ovreas L."/>
            <person name="Rohde M."/>
            <person name="Galperin M.Y."/>
            <person name="Jogler C."/>
        </authorList>
    </citation>
    <scope>NUCLEOTIDE SEQUENCE [LARGE SCALE GENOMIC DNA]</scope>
    <source>
        <strain evidence="2 3">HG15A2</strain>
    </source>
</reference>
<evidence type="ECO:0000313" key="3">
    <source>
        <dbReference type="Proteomes" id="UP000319852"/>
    </source>
</evidence>
<sequence length="592" mass="61485" precursor="true">MRVSKLFGLGLLTASAALLGSTIAQAQQQYQQYQAQPVYAPQQGYVAPQQGYVVPQGPAPRVAMNFNAQPGTLPAPTPAVPADASAGNPAQNYAMPAPAPAPNYYAPTAAAGCSTGNCGAGYAMGGTAYGAADCGGGSYNTFGSGYGQGAAAVRHGLGGCGQCDDCGQCGGCGVRGCGNWFGGVYGLLMERDRQDKVPLVFIGADAMPVGSYPTSDAITLSTQDIETGYQGGFEARVGRWLDCDPCGCGPRWGVEAGYWQIFEDDQTAFQVDSATNRMYSMMNFQGLRYDPGTGDRAMGDYFDYGPPVQPDNGDPIRVDLARVRNSFELLSAEVNLLRVSTFGFGGGVGIAAGPSYGYGAGLGNGLGGRLRGRGGCGAGGCATGGCDAGGCAAEACDTCGVGACGCGCGPRFQLTSIFGFRYMEINESFMYGVDFTNTNTAATGFMDYHSDVENRLYGFQLGSRGIYRLGCAGKWGLNFGVNGGIYGNDVSSSQYFDSPTGDVTFANSGESFYVNAMKDDISFVGEIRAGLSYQCTCHTRLYGGWRALGVTGVALATEQVPGAYIDAAQANYVNTNGSILLHGLQAGLEFNY</sequence>
<protein>
    <submittedName>
        <fullName evidence="2">Uncharacterized protein</fullName>
    </submittedName>
</protein>
<keyword evidence="1" id="KW-0732">Signal</keyword>
<keyword evidence="3" id="KW-1185">Reference proteome</keyword>
<dbReference type="EMBL" id="CP036263">
    <property type="protein sequence ID" value="QDT01442.1"/>
    <property type="molecule type" value="Genomic_DNA"/>
</dbReference>
<feature type="chain" id="PRO_5022053232" evidence="1">
    <location>
        <begin position="27"/>
        <end position="592"/>
    </location>
</feature>
<evidence type="ECO:0000256" key="1">
    <source>
        <dbReference type="SAM" id="SignalP"/>
    </source>
</evidence>
<organism evidence="2 3">
    <name type="scientific">Adhaeretor mobilis</name>
    <dbReference type="NCBI Taxonomy" id="1930276"/>
    <lineage>
        <taxon>Bacteria</taxon>
        <taxon>Pseudomonadati</taxon>
        <taxon>Planctomycetota</taxon>
        <taxon>Planctomycetia</taxon>
        <taxon>Pirellulales</taxon>
        <taxon>Lacipirellulaceae</taxon>
        <taxon>Adhaeretor</taxon>
    </lineage>
</organism>
<feature type="signal peptide" evidence="1">
    <location>
        <begin position="1"/>
        <end position="26"/>
    </location>
</feature>
<evidence type="ECO:0000313" key="2">
    <source>
        <dbReference type="EMBL" id="QDT01442.1"/>
    </source>
</evidence>
<gene>
    <name evidence="2" type="ORF">HG15A2_47840</name>
</gene>
<proteinExistence type="predicted"/>
<dbReference type="KEGG" id="amob:HG15A2_47840"/>
<name>A0A517N2T3_9BACT</name>
<accession>A0A517N2T3</accession>
<dbReference type="RefSeq" id="WP_145063626.1">
    <property type="nucleotide sequence ID" value="NZ_CP036263.1"/>
</dbReference>
<dbReference type="Proteomes" id="UP000319852">
    <property type="component" value="Chromosome"/>
</dbReference>